<dbReference type="PANTHER" id="PTHR45715">
    <property type="entry name" value="ATPASE H+-TRANSPORTING V1 SUBUNIT E1A-RELATED"/>
    <property type="match status" value="1"/>
</dbReference>
<keyword evidence="6 8" id="KW-0472">Membrane</keyword>
<evidence type="ECO:0000313" key="10">
    <source>
        <dbReference type="EMBL" id="KOX95809.1"/>
    </source>
</evidence>
<dbReference type="GO" id="GO:0016787">
    <property type="term" value="F:hydrolase activity"/>
    <property type="evidence" value="ECO:0007669"/>
    <property type="project" value="UniProtKB-KW"/>
</dbReference>
<evidence type="ECO:0000256" key="3">
    <source>
        <dbReference type="ARBA" id="ARBA00022475"/>
    </source>
</evidence>
<evidence type="ECO:0000256" key="2">
    <source>
        <dbReference type="ARBA" id="ARBA00022448"/>
    </source>
</evidence>
<keyword evidence="7 8" id="KW-0066">ATP synthesis</keyword>
<accession>A0A0M9ANT0</accession>
<organism evidence="10 11">
    <name type="scientific">Halorubrum tropicale</name>
    <dbReference type="NCBI Taxonomy" id="1765655"/>
    <lineage>
        <taxon>Archaea</taxon>
        <taxon>Methanobacteriati</taxon>
        <taxon>Methanobacteriota</taxon>
        <taxon>Stenosarchaea group</taxon>
        <taxon>Halobacteria</taxon>
        <taxon>Halobacteriales</taxon>
        <taxon>Haloferacaceae</taxon>
        <taxon>Halorubrum</taxon>
    </lineage>
</organism>
<proteinExistence type="inferred from homology"/>
<keyword evidence="11" id="KW-1185">Reference proteome</keyword>
<dbReference type="GO" id="GO:0005524">
    <property type="term" value="F:ATP binding"/>
    <property type="evidence" value="ECO:0007669"/>
    <property type="project" value="UniProtKB-UniRule"/>
</dbReference>
<feature type="coiled-coil region" evidence="9">
    <location>
        <begin position="11"/>
        <end position="53"/>
    </location>
</feature>
<dbReference type="HAMAP" id="MF_00311">
    <property type="entry name" value="ATP_synth_E_arch"/>
    <property type="match status" value="1"/>
</dbReference>
<sequence>MSLETVVEDVEDEARARAEEIREQAEAEADKVIEEAEADADRIREERLAEVESQIDQEREQTLSSAKLEAKQERLGARRDVLEDVHDEVEAAIADLDGDDRRDLTEALLDATLAEFDDDEDVAVYTRAEDIELLEELVADRNAEVDGEVDCLGGVVAKSDTSRVRVNNTFDSVLESVWDDELKNISERLFDQ</sequence>
<dbReference type="Pfam" id="PF01991">
    <property type="entry name" value="vATP-synt_E"/>
    <property type="match status" value="1"/>
</dbReference>
<evidence type="ECO:0000256" key="6">
    <source>
        <dbReference type="ARBA" id="ARBA00023136"/>
    </source>
</evidence>
<dbReference type="GO" id="GO:0005886">
    <property type="term" value="C:plasma membrane"/>
    <property type="evidence" value="ECO:0007669"/>
    <property type="project" value="UniProtKB-SubCell"/>
</dbReference>
<comment type="subunit">
    <text evidence="8">Has multiple subunits with at least A(3), B(3), C, D, E, F, H, I and proteolipid K(x).</text>
</comment>
<evidence type="ECO:0000256" key="8">
    <source>
        <dbReference type="HAMAP-Rule" id="MF_00311"/>
    </source>
</evidence>
<comment type="subcellular location">
    <subcellularLocation>
        <location evidence="8">Cell membrane</location>
        <topology evidence="8">Peripheral membrane protein</topology>
    </subcellularLocation>
</comment>
<dbReference type="GO" id="GO:0046961">
    <property type="term" value="F:proton-transporting ATPase activity, rotational mechanism"/>
    <property type="evidence" value="ECO:0007669"/>
    <property type="project" value="InterPro"/>
</dbReference>
<dbReference type="GO" id="GO:0042777">
    <property type="term" value="P:proton motive force-driven plasma membrane ATP synthesis"/>
    <property type="evidence" value="ECO:0007669"/>
    <property type="project" value="UniProtKB-UniRule"/>
</dbReference>
<dbReference type="SUPFAM" id="SSF160527">
    <property type="entry name" value="V-type ATPase subunit E-like"/>
    <property type="match status" value="1"/>
</dbReference>
<dbReference type="InterPro" id="IPR002842">
    <property type="entry name" value="ATPase_V1_Esu"/>
</dbReference>
<dbReference type="STRING" id="1765655.AMR74_12785"/>
<evidence type="ECO:0000256" key="7">
    <source>
        <dbReference type="ARBA" id="ARBA00023310"/>
    </source>
</evidence>
<dbReference type="NCBIfam" id="NF002629">
    <property type="entry name" value="PRK02292.1"/>
    <property type="match status" value="1"/>
</dbReference>
<keyword evidence="9" id="KW-0175">Coiled coil</keyword>
<dbReference type="PATRIC" id="fig|1705389.3.peg.1457"/>
<dbReference type="AlphaFoldDB" id="A0A0M9ANT0"/>
<keyword evidence="4 8" id="KW-0375">Hydrogen ion transport</keyword>
<comment type="similarity">
    <text evidence="1 8">Belongs to the V-ATPase E subunit family.</text>
</comment>
<dbReference type="OrthoDB" id="4691at2157"/>
<dbReference type="EMBL" id="LIST01000005">
    <property type="protein sequence ID" value="KOX95809.1"/>
    <property type="molecule type" value="Genomic_DNA"/>
</dbReference>
<dbReference type="Gene3D" id="3.30.2320.30">
    <property type="entry name" value="ATP synthase, E subunit, C-terminal"/>
    <property type="match status" value="1"/>
</dbReference>
<evidence type="ECO:0000256" key="1">
    <source>
        <dbReference type="ARBA" id="ARBA00005901"/>
    </source>
</evidence>
<protein>
    <recommendedName>
        <fullName evidence="8">A-type ATP synthase subunit E</fullName>
    </recommendedName>
</protein>
<gene>
    <name evidence="8" type="primary">atpE</name>
    <name evidence="10" type="ORF">AMR74_12785</name>
</gene>
<evidence type="ECO:0000256" key="4">
    <source>
        <dbReference type="ARBA" id="ARBA00022781"/>
    </source>
</evidence>
<dbReference type="RefSeq" id="WP_053772449.1">
    <property type="nucleotide sequence ID" value="NZ_LIST01000005.1"/>
</dbReference>
<keyword evidence="10" id="KW-0378">Hydrolase</keyword>
<evidence type="ECO:0000313" key="11">
    <source>
        <dbReference type="Proteomes" id="UP000037747"/>
    </source>
</evidence>
<reference evidence="10 11" key="1">
    <citation type="submission" date="2015-08" db="EMBL/GenBank/DDBJ databases">
        <title>Genomes of Isolates from Cabo Rojo, PR.</title>
        <authorList>
            <person name="Sanchez-Nieves R.L."/>
            <person name="Montalvo-Rodriguez R."/>
        </authorList>
    </citation>
    <scope>NUCLEOTIDE SEQUENCE [LARGE SCALE GENOMIC DNA]</scope>
    <source>
        <strain evidence="10 11">5</strain>
    </source>
</reference>
<keyword evidence="3 8" id="KW-1003">Cell membrane</keyword>
<dbReference type="GO" id="GO:0046933">
    <property type="term" value="F:proton-transporting ATP synthase activity, rotational mechanism"/>
    <property type="evidence" value="ECO:0007669"/>
    <property type="project" value="UniProtKB-UniRule"/>
</dbReference>
<comment type="caution">
    <text evidence="10">The sequence shown here is derived from an EMBL/GenBank/DDBJ whole genome shotgun (WGS) entry which is preliminary data.</text>
</comment>
<keyword evidence="5 8" id="KW-0406">Ion transport</keyword>
<dbReference type="Gene3D" id="1.20.5.620">
    <property type="entry name" value="F1F0 ATP synthase subunit B, membrane domain"/>
    <property type="match status" value="1"/>
</dbReference>
<dbReference type="InterPro" id="IPR038495">
    <property type="entry name" value="ATPase_E_C"/>
</dbReference>
<evidence type="ECO:0000256" key="9">
    <source>
        <dbReference type="SAM" id="Coils"/>
    </source>
</evidence>
<dbReference type="GO" id="GO:0033178">
    <property type="term" value="C:proton-transporting two-sector ATPase complex, catalytic domain"/>
    <property type="evidence" value="ECO:0007669"/>
    <property type="project" value="InterPro"/>
</dbReference>
<keyword evidence="2 8" id="KW-0813">Transport</keyword>
<dbReference type="Proteomes" id="UP000037747">
    <property type="component" value="Unassembled WGS sequence"/>
</dbReference>
<name>A0A0M9ANT0_9EURY</name>
<comment type="function">
    <text evidence="8">Component of the A-type ATP synthase that produces ATP from ADP in the presence of a proton gradient across the membrane.</text>
</comment>
<evidence type="ECO:0000256" key="5">
    <source>
        <dbReference type="ARBA" id="ARBA00023065"/>
    </source>
</evidence>